<dbReference type="RefSeq" id="WP_374641152.1">
    <property type="nucleotide sequence ID" value="NZ_JBHTBX010000002.1"/>
</dbReference>
<dbReference type="Proteomes" id="UP001596495">
    <property type="component" value="Unassembled WGS sequence"/>
</dbReference>
<keyword evidence="1" id="KW-0472">Membrane</keyword>
<sequence length="240" mass="25677">MSDLSRLVAAFVVGAGVAASGLFVSGGLERFRMADRSIAVKGLAEQDVEADFAVWTLGFRRAGNEFGAVQQALSADREKVLAFLKSRGFKDEEMESRPVLVQDLLARDYAQGNVAFRFNGAGQVVVRSPRVADVAQAALALDPLIQAGVQIGGEGEGPSGPRYQLRGFNDIKAPLLAQATRNAREQAEKFAAEAGAKLGPLKNANQGAIRITGDDGSDYDDGSSRVKRLRVVSSFEYELR</sequence>
<organism evidence="2 3">
    <name type="scientific">Hydrogenophaga bisanensis</name>
    <dbReference type="NCBI Taxonomy" id="439611"/>
    <lineage>
        <taxon>Bacteria</taxon>
        <taxon>Pseudomonadati</taxon>
        <taxon>Pseudomonadota</taxon>
        <taxon>Betaproteobacteria</taxon>
        <taxon>Burkholderiales</taxon>
        <taxon>Comamonadaceae</taxon>
        <taxon>Hydrogenophaga</taxon>
    </lineage>
</organism>
<dbReference type="PANTHER" id="PTHR34387:SF2">
    <property type="entry name" value="SLR1258 PROTEIN"/>
    <property type="match status" value="1"/>
</dbReference>
<name>A0ABW2R6X5_9BURK</name>
<evidence type="ECO:0000313" key="2">
    <source>
        <dbReference type="EMBL" id="MFC7433647.1"/>
    </source>
</evidence>
<dbReference type="InterPro" id="IPR016907">
    <property type="entry name" value="UCP029033"/>
</dbReference>
<accession>A0ABW2R6X5</accession>
<keyword evidence="3" id="KW-1185">Reference proteome</keyword>
<keyword evidence="1" id="KW-1133">Transmembrane helix</keyword>
<dbReference type="Pfam" id="PF04402">
    <property type="entry name" value="SIMPL"/>
    <property type="match status" value="1"/>
</dbReference>
<keyword evidence="1" id="KW-0812">Transmembrane</keyword>
<evidence type="ECO:0000313" key="3">
    <source>
        <dbReference type="Proteomes" id="UP001596495"/>
    </source>
</evidence>
<evidence type="ECO:0000256" key="1">
    <source>
        <dbReference type="SAM" id="Phobius"/>
    </source>
</evidence>
<dbReference type="InterPro" id="IPR052022">
    <property type="entry name" value="26kDa_periplasmic_antigen"/>
</dbReference>
<dbReference type="PANTHER" id="PTHR34387">
    <property type="entry name" value="SLR1258 PROTEIN"/>
    <property type="match status" value="1"/>
</dbReference>
<dbReference type="EMBL" id="JBHTBX010000002">
    <property type="protein sequence ID" value="MFC7433647.1"/>
    <property type="molecule type" value="Genomic_DNA"/>
</dbReference>
<proteinExistence type="predicted"/>
<comment type="caution">
    <text evidence="2">The sequence shown here is derived from an EMBL/GenBank/DDBJ whole genome shotgun (WGS) entry which is preliminary data.</text>
</comment>
<dbReference type="PIRSF" id="PIRSF029033">
    <property type="entry name" value="UCP029033"/>
    <property type="match status" value="1"/>
</dbReference>
<dbReference type="InterPro" id="IPR007497">
    <property type="entry name" value="SIMPL/DUF541"/>
</dbReference>
<dbReference type="Gene3D" id="3.30.110.170">
    <property type="entry name" value="Protein of unknown function (DUF541), domain 1"/>
    <property type="match status" value="1"/>
</dbReference>
<protein>
    <submittedName>
        <fullName evidence="2">SIMPL domain-containing protein</fullName>
    </submittedName>
</protein>
<reference evidence="3" key="1">
    <citation type="journal article" date="2019" name="Int. J. Syst. Evol. Microbiol.">
        <title>The Global Catalogue of Microorganisms (GCM) 10K type strain sequencing project: providing services to taxonomists for standard genome sequencing and annotation.</title>
        <authorList>
            <consortium name="The Broad Institute Genomics Platform"/>
            <consortium name="The Broad Institute Genome Sequencing Center for Infectious Disease"/>
            <person name="Wu L."/>
            <person name="Ma J."/>
        </authorList>
    </citation>
    <scope>NUCLEOTIDE SEQUENCE [LARGE SCALE GENOMIC DNA]</scope>
    <source>
        <strain evidence="3">CCUG 54518</strain>
    </source>
</reference>
<feature type="transmembrane region" description="Helical" evidence="1">
    <location>
        <begin position="6"/>
        <end position="28"/>
    </location>
</feature>
<gene>
    <name evidence="2" type="ORF">ACFQNJ_03900</name>
</gene>